<dbReference type="RefSeq" id="WP_015244673.1">
    <property type="nucleotide sequence ID" value="NC_019892.1"/>
</dbReference>
<proteinExistence type="predicted"/>
<dbReference type="HOGENOM" id="CLU_1516937_0_0_0"/>
<reference evidence="2 3" key="1">
    <citation type="submission" date="2012-02" db="EMBL/GenBank/DDBJ databases">
        <title>Complete sequence of chromosome of Singulisphaera acidiphila DSM 18658.</title>
        <authorList>
            <consortium name="US DOE Joint Genome Institute (JGI-PGF)"/>
            <person name="Lucas S."/>
            <person name="Copeland A."/>
            <person name="Lapidus A."/>
            <person name="Glavina del Rio T."/>
            <person name="Dalin E."/>
            <person name="Tice H."/>
            <person name="Bruce D."/>
            <person name="Goodwin L."/>
            <person name="Pitluck S."/>
            <person name="Peters L."/>
            <person name="Ovchinnikova G."/>
            <person name="Chertkov O."/>
            <person name="Kyrpides N."/>
            <person name="Mavromatis K."/>
            <person name="Ivanova N."/>
            <person name="Brettin T."/>
            <person name="Detter J.C."/>
            <person name="Han C."/>
            <person name="Larimer F."/>
            <person name="Land M."/>
            <person name="Hauser L."/>
            <person name="Markowitz V."/>
            <person name="Cheng J.-F."/>
            <person name="Hugenholtz P."/>
            <person name="Woyke T."/>
            <person name="Wu D."/>
            <person name="Tindall B."/>
            <person name="Pomrenke H."/>
            <person name="Brambilla E."/>
            <person name="Klenk H.-P."/>
            <person name="Eisen J.A."/>
        </authorList>
    </citation>
    <scope>NUCLEOTIDE SEQUENCE [LARGE SCALE GENOMIC DNA]</scope>
    <source>
        <strain evidence="3">ATCC BAA-1392 / DSM 18658 / VKM B-2454 / MOB10</strain>
    </source>
</reference>
<sequence>MILSLAKALYEILGIAMKTVFLMAGAAIIVGLVFKETNGPPHDNATSHPKTLLVRDDRGKIIVSLEDDEKQDFSKFVLRDKEGSPLINGTVYQDKRIIFSLGDEKDDGLVRSVGYTTANGRICLGVWNGKSQYKLSASKDGSSVIELVDLDKNILRRFRVTPGGDFVDDLPVILGDQ</sequence>
<evidence type="ECO:0000313" key="2">
    <source>
        <dbReference type="EMBL" id="AGA25497.1"/>
    </source>
</evidence>
<evidence type="ECO:0000256" key="1">
    <source>
        <dbReference type="SAM" id="Phobius"/>
    </source>
</evidence>
<accession>L0D8D9</accession>
<feature type="transmembrane region" description="Helical" evidence="1">
    <location>
        <begin position="12"/>
        <end position="34"/>
    </location>
</feature>
<dbReference type="KEGG" id="saci:Sinac_1101"/>
<dbReference type="Proteomes" id="UP000010798">
    <property type="component" value="Chromosome"/>
</dbReference>
<keyword evidence="1" id="KW-0472">Membrane</keyword>
<evidence type="ECO:0000313" key="3">
    <source>
        <dbReference type="Proteomes" id="UP000010798"/>
    </source>
</evidence>
<keyword evidence="1" id="KW-1133">Transmembrane helix</keyword>
<organism evidence="2 3">
    <name type="scientific">Singulisphaera acidiphila (strain ATCC BAA-1392 / DSM 18658 / VKM B-2454 / MOB10)</name>
    <dbReference type="NCBI Taxonomy" id="886293"/>
    <lineage>
        <taxon>Bacteria</taxon>
        <taxon>Pseudomonadati</taxon>
        <taxon>Planctomycetota</taxon>
        <taxon>Planctomycetia</taxon>
        <taxon>Isosphaerales</taxon>
        <taxon>Isosphaeraceae</taxon>
        <taxon>Singulisphaera</taxon>
    </lineage>
</organism>
<dbReference type="AlphaFoldDB" id="L0D8D9"/>
<name>L0D8D9_SINAD</name>
<keyword evidence="3" id="KW-1185">Reference proteome</keyword>
<keyword evidence="1" id="KW-0812">Transmembrane</keyword>
<dbReference type="EMBL" id="CP003364">
    <property type="protein sequence ID" value="AGA25497.1"/>
    <property type="molecule type" value="Genomic_DNA"/>
</dbReference>
<protein>
    <submittedName>
        <fullName evidence="2">Uncharacterized protein</fullName>
    </submittedName>
</protein>
<gene>
    <name evidence="2" type="ordered locus">Sinac_1101</name>
</gene>